<reference evidence="5 6" key="1">
    <citation type="submission" date="2016-09" db="EMBL/GenBank/DDBJ databases">
        <authorList>
            <person name="Capua I."/>
            <person name="De Benedictis P."/>
            <person name="Joannis T."/>
            <person name="Lombin L.H."/>
            <person name="Cattoli G."/>
        </authorList>
    </citation>
    <scope>NUCLEOTIDE SEQUENCE [LARGE SCALE GENOMIC DNA]</scope>
    <source>
        <strain evidence="5 6">NIO-1002</strain>
    </source>
</reference>
<dbReference type="SUPFAM" id="SSF53756">
    <property type="entry name" value="UDP-Glycosyltransferase/glycogen phosphorylase"/>
    <property type="match status" value="1"/>
</dbReference>
<dbReference type="STRING" id="993073.AS029_04145"/>
<dbReference type="InterPro" id="IPR028098">
    <property type="entry name" value="Glyco_trans_4-like_N"/>
</dbReference>
<evidence type="ECO:0000256" key="3">
    <source>
        <dbReference type="ARBA" id="ARBA00022679"/>
    </source>
</evidence>
<dbReference type="EMBL" id="FMYG01000002">
    <property type="protein sequence ID" value="SDB92311.1"/>
    <property type="molecule type" value="Genomic_DNA"/>
</dbReference>
<evidence type="ECO:0000256" key="2">
    <source>
        <dbReference type="ARBA" id="ARBA00022676"/>
    </source>
</evidence>
<dbReference type="Proteomes" id="UP000183203">
    <property type="component" value="Unassembled WGS sequence"/>
</dbReference>
<keyword evidence="2" id="KW-0328">Glycosyltransferase</keyword>
<dbReference type="InterPro" id="IPR050194">
    <property type="entry name" value="Glycosyltransferase_grp1"/>
</dbReference>
<evidence type="ECO:0000259" key="4">
    <source>
        <dbReference type="Pfam" id="PF13439"/>
    </source>
</evidence>
<dbReference type="GO" id="GO:1901137">
    <property type="term" value="P:carbohydrate derivative biosynthetic process"/>
    <property type="evidence" value="ECO:0007669"/>
    <property type="project" value="UniProtKB-ARBA"/>
</dbReference>
<keyword evidence="3 5" id="KW-0808">Transferase</keyword>
<evidence type="ECO:0000256" key="1">
    <source>
        <dbReference type="ARBA" id="ARBA00021292"/>
    </source>
</evidence>
<dbReference type="GO" id="GO:0016757">
    <property type="term" value="F:glycosyltransferase activity"/>
    <property type="evidence" value="ECO:0007669"/>
    <property type="project" value="UniProtKB-KW"/>
</dbReference>
<dbReference type="Pfam" id="PF13439">
    <property type="entry name" value="Glyco_transf_4"/>
    <property type="match status" value="1"/>
</dbReference>
<dbReference type="AlphaFoldDB" id="A0A1G6HDM5"/>
<dbReference type="Gene3D" id="3.40.50.2000">
    <property type="entry name" value="Glycogen Phosphorylase B"/>
    <property type="match status" value="2"/>
</dbReference>
<accession>A0A1G6HDM5</accession>
<proteinExistence type="predicted"/>
<dbReference type="CDD" id="cd03801">
    <property type="entry name" value="GT4_PimA-like"/>
    <property type="match status" value="1"/>
</dbReference>
<evidence type="ECO:0000313" key="6">
    <source>
        <dbReference type="Proteomes" id="UP000183203"/>
    </source>
</evidence>
<evidence type="ECO:0000313" key="5">
    <source>
        <dbReference type="EMBL" id="SDB92311.1"/>
    </source>
</evidence>
<organism evidence="5 6">
    <name type="scientific">Microbacterium enclense</name>
    <dbReference type="NCBI Taxonomy" id="993073"/>
    <lineage>
        <taxon>Bacteria</taxon>
        <taxon>Bacillati</taxon>
        <taxon>Actinomycetota</taxon>
        <taxon>Actinomycetes</taxon>
        <taxon>Micrococcales</taxon>
        <taxon>Microbacteriaceae</taxon>
        <taxon>Microbacterium</taxon>
    </lineage>
</organism>
<dbReference type="Pfam" id="PF13692">
    <property type="entry name" value="Glyco_trans_1_4"/>
    <property type="match status" value="1"/>
</dbReference>
<gene>
    <name evidence="5" type="ORF">SAMN05216418_1077</name>
</gene>
<sequence>MTRLSIIQPYVPQYRVPFFEGLRRELALDGVDLEVVSGQATDAQKLRGDAADAPWITGTRTREFRFGARTLSLTYSRRLWSDSDAVIVPHQGTSLDAMSALAFRRGKRVGVWGHIASYTSPLNPVDGAVEDWQLRRADHVFAYVPSGTEYALERGVSPREVTTVMNTIDTTSLEDALTSTTAEEIDRFRREKRIPDGPFLAYVGGLDSSKRVDLLADALDILHSSGSRAHIVIAGRGEQETLLKPALERGQVTLIGYAWTGRKAILLKGATAIVNPGRVGLIAVDALASKRMLITTDWPWHAPEIEYLKRGESLTQSGSSAEEFAHALQTALEEPPHTDPAVTWPEPPRLDAMIANYKDGVITMLNT</sequence>
<feature type="domain" description="Glycosyltransferase subfamily 4-like N-terminal" evidence="4">
    <location>
        <begin position="22"/>
        <end position="171"/>
    </location>
</feature>
<dbReference type="PANTHER" id="PTHR45947:SF3">
    <property type="entry name" value="SULFOQUINOVOSYL TRANSFERASE SQD2"/>
    <property type="match status" value="1"/>
</dbReference>
<protein>
    <recommendedName>
        <fullName evidence="1">D-inositol 3-phosphate glycosyltransferase</fullName>
    </recommendedName>
</protein>
<dbReference type="PANTHER" id="PTHR45947">
    <property type="entry name" value="SULFOQUINOVOSYL TRANSFERASE SQD2"/>
    <property type="match status" value="1"/>
</dbReference>
<name>A0A1G6HDM5_9MICO</name>